<dbReference type="Pfam" id="PF00620">
    <property type="entry name" value="RhoGAP"/>
    <property type="match status" value="1"/>
</dbReference>
<dbReference type="EMBL" id="BPQB01000003">
    <property type="protein sequence ID" value="GJE85925.1"/>
    <property type="molecule type" value="Genomic_DNA"/>
</dbReference>
<feature type="region of interest" description="Disordered" evidence="2">
    <location>
        <begin position="193"/>
        <end position="238"/>
    </location>
</feature>
<feature type="compositionally biased region" description="Polar residues" evidence="2">
    <location>
        <begin position="856"/>
        <end position="868"/>
    </location>
</feature>
<accession>A0A9P3G0Y4</accession>
<evidence type="ECO:0000313" key="4">
    <source>
        <dbReference type="EMBL" id="GJE85925.1"/>
    </source>
</evidence>
<gene>
    <name evidence="4" type="ORF">PsYK624_020050</name>
</gene>
<protein>
    <submittedName>
        <fullName evidence="4">RhoGAP-domain-containing protein</fullName>
    </submittedName>
</protein>
<dbReference type="PANTHER" id="PTHR23176">
    <property type="entry name" value="RHO/RAC/CDC GTPASE-ACTIVATING PROTEIN"/>
    <property type="match status" value="1"/>
</dbReference>
<comment type="caution">
    <text evidence="4">The sequence shown here is derived from an EMBL/GenBank/DDBJ whole genome shotgun (WGS) entry which is preliminary data.</text>
</comment>
<dbReference type="Proteomes" id="UP000703269">
    <property type="component" value="Unassembled WGS sequence"/>
</dbReference>
<dbReference type="AlphaFoldDB" id="A0A9P3G0Y4"/>
<feature type="domain" description="Rho-GAP" evidence="3">
    <location>
        <begin position="398"/>
        <end position="593"/>
    </location>
</feature>
<dbReference type="GO" id="GO:0007165">
    <property type="term" value="P:signal transduction"/>
    <property type="evidence" value="ECO:0007669"/>
    <property type="project" value="InterPro"/>
</dbReference>
<dbReference type="GO" id="GO:0005737">
    <property type="term" value="C:cytoplasm"/>
    <property type="evidence" value="ECO:0007669"/>
    <property type="project" value="TreeGrafter"/>
</dbReference>
<dbReference type="SMART" id="SM00324">
    <property type="entry name" value="RhoGAP"/>
    <property type="match status" value="1"/>
</dbReference>
<evidence type="ECO:0000313" key="5">
    <source>
        <dbReference type="Proteomes" id="UP000703269"/>
    </source>
</evidence>
<evidence type="ECO:0000256" key="2">
    <source>
        <dbReference type="SAM" id="MobiDB-lite"/>
    </source>
</evidence>
<feature type="region of interest" description="Disordered" evidence="2">
    <location>
        <begin position="596"/>
        <end position="782"/>
    </location>
</feature>
<evidence type="ECO:0000259" key="3">
    <source>
        <dbReference type="PROSITE" id="PS50238"/>
    </source>
</evidence>
<dbReference type="Gene3D" id="1.10.555.10">
    <property type="entry name" value="Rho GTPase activation protein"/>
    <property type="match status" value="1"/>
</dbReference>
<feature type="region of interest" description="Disordered" evidence="2">
    <location>
        <begin position="809"/>
        <end position="882"/>
    </location>
</feature>
<dbReference type="InterPro" id="IPR027267">
    <property type="entry name" value="AH/BAR_dom_sf"/>
</dbReference>
<dbReference type="InterPro" id="IPR008936">
    <property type="entry name" value="Rho_GTPase_activation_prot"/>
</dbReference>
<keyword evidence="5" id="KW-1185">Reference proteome</keyword>
<feature type="compositionally biased region" description="Polar residues" evidence="2">
    <location>
        <begin position="221"/>
        <end position="238"/>
    </location>
</feature>
<dbReference type="OrthoDB" id="79452at2759"/>
<feature type="compositionally biased region" description="Pro residues" evidence="2">
    <location>
        <begin position="647"/>
        <end position="657"/>
    </location>
</feature>
<feature type="compositionally biased region" description="Low complexity" evidence="2">
    <location>
        <begin position="823"/>
        <end position="837"/>
    </location>
</feature>
<proteinExistence type="predicted"/>
<feature type="compositionally biased region" description="Polar residues" evidence="2">
    <location>
        <begin position="771"/>
        <end position="782"/>
    </location>
</feature>
<sequence>MQPSMTSSAEAGPSSRTSLNESIANAPPLLPFDGNLRFLSDCYIPYFIERRKIEETYIESLRKLHKRLKTTDTYFDDRYDPTLSKNTTRAAWAEVRDNLDRECDTRQALVASWSSEVITPLVGLKETQERIRKRIREDLKEAISAHADYAENVFPKLKRSYMKKSQDVEEFKAAAANGAPLSPTAVHEINPFVLPKPDKGSGKPVVTAPQPLRPLDRRPSTHQNAPARNRSPSTSTALSDLAHQGKRQLNQLITFLDKAGNVKDGNRADNALRTVRAKREADDADKEYRKGVHWLETLRLRRIKMLEGGYNSLEAFARELSDTMKRVLVHFSDSVIATYATQMQMCNHARVYIEKINPEKDTALLSTNIPRLLALATPKPLYYDNFAVGECRDLIFGVTLVDYATSKGLADGEVPKIVRQCIDEIESRGLDAEGIYRVSGRHAAVQELQHKIERDEEAFQFNPAVDDVYAVSSLLKLYLRELPEPVFKFSLQERQQHTEEIAGHISSNFRLLRSKIRRLPPVHQATLKAILEHLAKVASHSDKNKMDAKNLAIVFGSVIFGEDDMPKGGDLLAVQAWKDTLMEDLITHAHVLFQSSNSSPPLPPAPSGEPVPALTYGSSHTKVSEMAPPPPPRIPTPDIRTREQLLPHPPPPPPPPQQQQQPTHVSQPVAGRGSLDRPAFERRSFEHLQPPEDFTPQLPSRPANSIHPSLRAGQPGGVRQSLPPPPRSAQWFDENFNVEDVPRTQGPPSVPPSPRRQRIVPAPLAPLKSPWSDSQPSLASTAPTNVSALDVGFDAATLPEEAILANYVSLDDAPPSGPSTGKSFATAISPTASISSSGRRTPATPPPSIKPLALGNSPSRGSISTQGSTRHRQDGSSSSESP</sequence>
<feature type="compositionally biased region" description="Pro residues" evidence="2">
    <location>
        <begin position="600"/>
        <end position="609"/>
    </location>
</feature>
<dbReference type="PANTHER" id="PTHR23176:SF134">
    <property type="entry name" value="RHO-TYPE GTPASE-ACTIVATING PROTEIN"/>
    <property type="match status" value="1"/>
</dbReference>
<dbReference type="InterPro" id="IPR050729">
    <property type="entry name" value="Rho-GAP"/>
</dbReference>
<feature type="region of interest" description="Disordered" evidence="2">
    <location>
        <begin position="1"/>
        <end position="22"/>
    </location>
</feature>
<reference evidence="4 5" key="1">
    <citation type="submission" date="2021-08" db="EMBL/GenBank/DDBJ databases">
        <title>Draft Genome Sequence of Phanerochaete sordida strain YK-624.</title>
        <authorList>
            <person name="Mori T."/>
            <person name="Dohra H."/>
            <person name="Suzuki T."/>
            <person name="Kawagishi H."/>
            <person name="Hirai H."/>
        </authorList>
    </citation>
    <scope>NUCLEOTIDE SEQUENCE [LARGE SCALE GENOMIC DNA]</scope>
    <source>
        <strain evidence="4 5">YK-624</strain>
    </source>
</reference>
<dbReference type="SUPFAM" id="SSF48350">
    <property type="entry name" value="GTPase activation domain, GAP"/>
    <property type="match status" value="1"/>
</dbReference>
<dbReference type="Gene3D" id="1.20.1270.60">
    <property type="entry name" value="Arfaptin homology (AH) domain/BAR domain"/>
    <property type="match status" value="1"/>
</dbReference>
<keyword evidence="1" id="KW-0343">GTPase activation</keyword>
<feature type="compositionally biased region" description="Basic and acidic residues" evidence="2">
    <location>
        <begin position="674"/>
        <end position="690"/>
    </location>
</feature>
<dbReference type="PROSITE" id="PS50238">
    <property type="entry name" value="RHOGAP"/>
    <property type="match status" value="1"/>
</dbReference>
<organism evidence="4 5">
    <name type="scientific">Phanerochaete sordida</name>
    <dbReference type="NCBI Taxonomy" id="48140"/>
    <lineage>
        <taxon>Eukaryota</taxon>
        <taxon>Fungi</taxon>
        <taxon>Dikarya</taxon>
        <taxon>Basidiomycota</taxon>
        <taxon>Agaricomycotina</taxon>
        <taxon>Agaricomycetes</taxon>
        <taxon>Polyporales</taxon>
        <taxon>Phanerochaetaceae</taxon>
        <taxon>Phanerochaete</taxon>
    </lineage>
</organism>
<dbReference type="SUPFAM" id="SSF103657">
    <property type="entry name" value="BAR/IMD domain-like"/>
    <property type="match status" value="1"/>
</dbReference>
<name>A0A9P3G0Y4_9APHY</name>
<dbReference type="GO" id="GO:0005096">
    <property type="term" value="F:GTPase activator activity"/>
    <property type="evidence" value="ECO:0007669"/>
    <property type="project" value="UniProtKB-KW"/>
</dbReference>
<evidence type="ECO:0000256" key="1">
    <source>
        <dbReference type="ARBA" id="ARBA00022468"/>
    </source>
</evidence>
<dbReference type="InterPro" id="IPR000198">
    <property type="entry name" value="RhoGAP_dom"/>
</dbReference>